<keyword evidence="1" id="KW-0812">Transmembrane</keyword>
<name>A0ABQ1I2B2_9ALTE</name>
<dbReference type="InterPro" id="IPR051599">
    <property type="entry name" value="Cell_Envelope_Assoc"/>
</dbReference>
<evidence type="ECO:0000313" key="4">
    <source>
        <dbReference type="Proteomes" id="UP000651977"/>
    </source>
</evidence>
<dbReference type="InterPro" id="IPR003848">
    <property type="entry name" value="DUF218"/>
</dbReference>
<feature type="transmembrane region" description="Helical" evidence="1">
    <location>
        <begin position="9"/>
        <end position="32"/>
    </location>
</feature>
<keyword evidence="1" id="KW-0472">Membrane</keyword>
<keyword evidence="4" id="KW-1185">Reference proteome</keyword>
<gene>
    <name evidence="3" type="ORF">GCM10007414_18740</name>
</gene>
<feature type="transmembrane region" description="Helical" evidence="1">
    <location>
        <begin position="38"/>
        <end position="58"/>
    </location>
</feature>
<feature type="domain" description="DUF218" evidence="2">
    <location>
        <begin position="82"/>
        <end position="244"/>
    </location>
</feature>
<keyword evidence="1" id="KW-1133">Transmembrane helix</keyword>
<dbReference type="Gene3D" id="3.40.50.620">
    <property type="entry name" value="HUPs"/>
    <property type="match status" value="1"/>
</dbReference>
<organism evidence="3 4">
    <name type="scientific">Agarivorans gilvus</name>
    <dbReference type="NCBI Taxonomy" id="680279"/>
    <lineage>
        <taxon>Bacteria</taxon>
        <taxon>Pseudomonadati</taxon>
        <taxon>Pseudomonadota</taxon>
        <taxon>Gammaproteobacteria</taxon>
        <taxon>Alteromonadales</taxon>
        <taxon>Alteromonadaceae</taxon>
        <taxon>Agarivorans</taxon>
    </lineage>
</organism>
<dbReference type="RefSeq" id="WP_055734229.1">
    <property type="nucleotide sequence ID" value="NZ_BMDY01000009.1"/>
</dbReference>
<evidence type="ECO:0000256" key="1">
    <source>
        <dbReference type="SAM" id="Phobius"/>
    </source>
</evidence>
<dbReference type="PANTHER" id="PTHR30336">
    <property type="entry name" value="INNER MEMBRANE PROTEIN, PROBABLE PERMEASE"/>
    <property type="match status" value="1"/>
</dbReference>
<evidence type="ECO:0000259" key="2">
    <source>
        <dbReference type="Pfam" id="PF02698"/>
    </source>
</evidence>
<accession>A0ABQ1I2B2</accession>
<protein>
    <submittedName>
        <fullName evidence="3">Membrane protein</fullName>
    </submittedName>
</protein>
<evidence type="ECO:0000313" key="3">
    <source>
        <dbReference type="EMBL" id="GGB05606.1"/>
    </source>
</evidence>
<dbReference type="EMBL" id="BMDY01000009">
    <property type="protein sequence ID" value="GGB05606.1"/>
    <property type="molecule type" value="Genomic_DNA"/>
</dbReference>
<dbReference type="CDD" id="cd06259">
    <property type="entry name" value="YdcF-like"/>
    <property type="match status" value="1"/>
</dbReference>
<dbReference type="InterPro" id="IPR014729">
    <property type="entry name" value="Rossmann-like_a/b/a_fold"/>
</dbReference>
<sequence>MSLFTLKKLLISLAMPSTALCLLLVLALLLLLFKWRRLALLLGSSSLLLIFGLSLYPVSGAMLQHWEKQYAGLQQLPEDTELIVVLGCLHYVDPKQPITSQLLPCATIKVAEAVRLWRQQPQAKILLSGGDIQHSGIQHADMLAQLALDLGVPETQLIRSYQLKNTADEAANIARHYADKKLVLVTQAAHMPRAMRLFEMQGLQPVAAPTDYLIKNWQADFTWRNFIPSLRHIAKADRAVYEGLAMFWLRLAS</sequence>
<reference evidence="4" key="1">
    <citation type="journal article" date="2019" name="Int. J. Syst. Evol. Microbiol.">
        <title>The Global Catalogue of Microorganisms (GCM) 10K type strain sequencing project: providing services to taxonomists for standard genome sequencing and annotation.</title>
        <authorList>
            <consortium name="The Broad Institute Genomics Platform"/>
            <consortium name="The Broad Institute Genome Sequencing Center for Infectious Disease"/>
            <person name="Wu L."/>
            <person name="Ma J."/>
        </authorList>
    </citation>
    <scope>NUCLEOTIDE SEQUENCE [LARGE SCALE GENOMIC DNA]</scope>
    <source>
        <strain evidence="4">CGMCC 1.10131</strain>
    </source>
</reference>
<proteinExistence type="predicted"/>
<dbReference type="Pfam" id="PF02698">
    <property type="entry name" value="DUF218"/>
    <property type="match status" value="1"/>
</dbReference>
<comment type="caution">
    <text evidence="3">The sequence shown here is derived from an EMBL/GenBank/DDBJ whole genome shotgun (WGS) entry which is preliminary data.</text>
</comment>
<dbReference type="PANTHER" id="PTHR30336:SF4">
    <property type="entry name" value="ENVELOPE BIOGENESIS FACTOR ELYC"/>
    <property type="match status" value="1"/>
</dbReference>
<dbReference type="Proteomes" id="UP000651977">
    <property type="component" value="Unassembled WGS sequence"/>
</dbReference>